<proteinExistence type="predicted"/>
<evidence type="ECO:0000313" key="7">
    <source>
        <dbReference type="EMBL" id="EFU89368.1"/>
    </source>
</evidence>
<keyword evidence="2" id="KW-0964">Secreted</keyword>
<gene>
    <name evidence="7" type="ORF">HMPREF9511_02659</name>
</gene>
<sequence length="40" mass="4248">ASVAPELPHTGEKENTLLSVLGAGMLVGLAWFGLKKREVK</sequence>
<evidence type="ECO:0000256" key="4">
    <source>
        <dbReference type="ARBA" id="ARBA00023088"/>
    </source>
</evidence>
<name>A0ABC9P309_ENTFL</name>
<dbReference type="AlphaFoldDB" id="A0ABC9P309"/>
<dbReference type="PROSITE" id="PS50847">
    <property type="entry name" value="GRAM_POS_ANCHORING"/>
    <property type="match status" value="1"/>
</dbReference>
<evidence type="ECO:0000256" key="5">
    <source>
        <dbReference type="SAM" id="Phobius"/>
    </source>
</evidence>
<keyword evidence="5" id="KW-0812">Transmembrane</keyword>
<comment type="caution">
    <text evidence="7">The sequence shown here is derived from an EMBL/GenBank/DDBJ whole genome shotgun (WGS) entry which is preliminary data.</text>
</comment>
<dbReference type="InterPro" id="IPR019931">
    <property type="entry name" value="LPXTG_anchor"/>
</dbReference>
<reference evidence="7 8" key="1">
    <citation type="submission" date="2010-09" db="EMBL/GenBank/DDBJ databases">
        <authorList>
            <person name="Weinstock G."/>
            <person name="Sodergren E."/>
            <person name="Clifton S."/>
            <person name="Fulton L."/>
            <person name="Fulton B."/>
            <person name="Courtney L."/>
            <person name="Fronick C."/>
            <person name="Harrison M."/>
            <person name="Strong C."/>
            <person name="Farmer C."/>
            <person name="Delahaunty K."/>
            <person name="Markovic C."/>
            <person name="Hall O."/>
            <person name="Minx P."/>
            <person name="Tomlinson C."/>
            <person name="Mitreva M."/>
            <person name="Hou S."/>
            <person name="Chen J."/>
            <person name="Wollam A."/>
            <person name="Pepin K.H."/>
            <person name="Johnson M."/>
            <person name="Bhonagiri V."/>
            <person name="Zhang X."/>
            <person name="Suruliraj S."/>
            <person name="Warren W."/>
            <person name="Chinwalla A."/>
            <person name="Mardis E.R."/>
            <person name="Wilson R.K."/>
        </authorList>
    </citation>
    <scope>NUCLEOTIDE SEQUENCE [LARGE SCALE GENOMIC DNA]</scope>
    <source>
        <strain evidence="7 8">TX0630</strain>
    </source>
</reference>
<keyword evidence="5" id="KW-0472">Membrane</keyword>
<keyword evidence="5" id="KW-1133">Transmembrane helix</keyword>
<evidence type="ECO:0000259" key="6">
    <source>
        <dbReference type="PROSITE" id="PS50847"/>
    </source>
</evidence>
<feature type="transmembrane region" description="Helical" evidence="5">
    <location>
        <begin position="16"/>
        <end position="34"/>
    </location>
</feature>
<protein>
    <submittedName>
        <fullName evidence="7">LPXTG-motif cell wall anchor domain protein</fullName>
    </submittedName>
</protein>
<feature type="domain" description="Gram-positive cocci surface proteins LPxTG" evidence="6">
    <location>
        <begin position="7"/>
        <end position="40"/>
    </location>
</feature>
<evidence type="ECO:0000313" key="8">
    <source>
        <dbReference type="Proteomes" id="UP000004933"/>
    </source>
</evidence>
<feature type="non-terminal residue" evidence="7">
    <location>
        <position position="1"/>
    </location>
</feature>
<evidence type="ECO:0000256" key="1">
    <source>
        <dbReference type="ARBA" id="ARBA00022512"/>
    </source>
</evidence>
<accession>A0ABC9P309</accession>
<keyword evidence="1" id="KW-0134">Cell wall</keyword>
<evidence type="ECO:0000256" key="3">
    <source>
        <dbReference type="ARBA" id="ARBA00022729"/>
    </source>
</evidence>
<organism evidence="7 8">
    <name type="scientific">Enterococcus faecalis TX0630</name>
    <dbReference type="NCBI Taxonomy" id="749508"/>
    <lineage>
        <taxon>Bacteria</taxon>
        <taxon>Bacillati</taxon>
        <taxon>Bacillota</taxon>
        <taxon>Bacilli</taxon>
        <taxon>Lactobacillales</taxon>
        <taxon>Enterococcaceae</taxon>
        <taxon>Enterococcus</taxon>
    </lineage>
</organism>
<dbReference type="EMBL" id="AEBE01000113">
    <property type="protein sequence ID" value="EFU89368.1"/>
    <property type="molecule type" value="Genomic_DNA"/>
</dbReference>
<evidence type="ECO:0000256" key="2">
    <source>
        <dbReference type="ARBA" id="ARBA00022525"/>
    </source>
</evidence>
<dbReference type="Pfam" id="PF00746">
    <property type="entry name" value="Gram_pos_anchor"/>
    <property type="match status" value="1"/>
</dbReference>
<keyword evidence="4" id="KW-0572">Peptidoglycan-anchor</keyword>
<dbReference type="Proteomes" id="UP000004933">
    <property type="component" value="Unassembled WGS sequence"/>
</dbReference>
<dbReference type="NCBIfam" id="TIGR01167">
    <property type="entry name" value="LPXTG_anchor"/>
    <property type="match status" value="1"/>
</dbReference>
<keyword evidence="3" id="KW-0732">Signal</keyword>